<evidence type="ECO:0000256" key="1">
    <source>
        <dbReference type="SAM" id="MobiDB-lite"/>
    </source>
</evidence>
<name>A0A225VVH8_9STRA</name>
<dbReference type="OrthoDB" id="206902at2759"/>
<accession>A0A225VVH8</accession>
<dbReference type="Proteomes" id="UP000198211">
    <property type="component" value="Unassembled WGS sequence"/>
</dbReference>
<reference evidence="3" key="1">
    <citation type="submission" date="2017-03" db="EMBL/GenBank/DDBJ databases">
        <title>Phytopthora megakarya and P. palmivora, two closely related causual agents of cacao black pod achieved similar genome size and gene model numbers by different mechanisms.</title>
        <authorList>
            <person name="Ali S."/>
            <person name="Shao J."/>
            <person name="Larry D.J."/>
            <person name="Kronmiller B."/>
            <person name="Shen D."/>
            <person name="Strem M.D."/>
            <person name="Melnick R.L."/>
            <person name="Guiltinan M.J."/>
            <person name="Tyler B.M."/>
            <person name="Meinhardt L.W."/>
            <person name="Bailey B.A."/>
        </authorList>
    </citation>
    <scope>NUCLEOTIDE SEQUENCE [LARGE SCALE GENOMIC DNA]</scope>
    <source>
        <strain evidence="3">zdho120</strain>
    </source>
</reference>
<evidence type="ECO:0000313" key="3">
    <source>
        <dbReference type="Proteomes" id="UP000198211"/>
    </source>
</evidence>
<sequence>MAKDKRPYRTRSSSSTPKRALDFTPVSLVPSLSPQPATDRVLTFLQSARDRNVPVRFGKWSEEEDLYLTKLIAVFQDGNLANMESKTTLRTFLSLMLNCCPMRISKKQMHTHSFSGKTKYQRKPCKMTQQEYEELSQEIFTLREEFLKAWAKEEYARRGHKQEDESFQLWYDTIVQVVPTPRFIRKASWPECMKRPIESLDELKLQVQDDRKKQRVQMLVEIKPQQQQQQQQQLQLQQLPVAAIPEPATVSDTVVTPLPTSYCSEQMNVGDWLARHHCNDLSGEARYTFCEDEVQVSVHLADQNSLSMTRRSSRLVIDFGAPSCWYTGEEPKRSLDSDYSQWIDNDLTEELALVMEPGLFGWDDAVTTYSPSLNFM</sequence>
<dbReference type="PANTHER" id="PTHR35213:SF3">
    <property type="entry name" value="MYB-LIKE DOMAIN-CONTAINING PROTEIN"/>
    <property type="match status" value="1"/>
</dbReference>
<gene>
    <name evidence="2" type="ORF">PHMEG_00018901</name>
</gene>
<keyword evidence="3" id="KW-1185">Reference proteome</keyword>
<dbReference type="PANTHER" id="PTHR35213">
    <property type="entry name" value="RING-TYPE DOMAIN-CONTAINING PROTEIN-RELATED"/>
    <property type="match status" value="1"/>
</dbReference>
<dbReference type="AlphaFoldDB" id="A0A225VVH8"/>
<protein>
    <submittedName>
        <fullName evidence="2">Uncharacterized protein</fullName>
    </submittedName>
</protein>
<dbReference type="EMBL" id="NBNE01003117">
    <property type="protein sequence ID" value="OWZ08540.1"/>
    <property type="molecule type" value="Genomic_DNA"/>
</dbReference>
<comment type="caution">
    <text evidence="2">The sequence shown here is derived from an EMBL/GenBank/DDBJ whole genome shotgun (WGS) entry which is preliminary data.</text>
</comment>
<proteinExistence type="predicted"/>
<evidence type="ECO:0000313" key="2">
    <source>
        <dbReference type="EMBL" id="OWZ08540.1"/>
    </source>
</evidence>
<organism evidence="2 3">
    <name type="scientific">Phytophthora megakarya</name>
    <dbReference type="NCBI Taxonomy" id="4795"/>
    <lineage>
        <taxon>Eukaryota</taxon>
        <taxon>Sar</taxon>
        <taxon>Stramenopiles</taxon>
        <taxon>Oomycota</taxon>
        <taxon>Peronosporomycetes</taxon>
        <taxon>Peronosporales</taxon>
        <taxon>Peronosporaceae</taxon>
        <taxon>Phytophthora</taxon>
    </lineage>
</organism>
<feature type="region of interest" description="Disordered" evidence="1">
    <location>
        <begin position="1"/>
        <end position="21"/>
    </location>
</feature>